<proteinExistence type="predicted"/>
<name>A0A177NVP6_9GAMM</name>
<dbReference type="AlphaFoldDB" id="A0A177NVP6"/>
<keyword evidence="2" id="KW-1185">Reference proteome</keyword>
<protein>
    <submittedName>
        <fullName evidence="1">Uncharacterized protein</fullName>
    </submittedName>
</protein>
<accession>A0A177NVP6</accession>
<evidence type="ECO:0000313" key="1">
    <source>
        <dbReference type="EMBL" id="OAI22001.1"/>
    </source>
</evidence>
<gene>
    <name evidence="1" type="ORF">A1355_22845</name>
</gene>
<sequence length="242" mass="25016">MALSLCRLNSAHASASYDSIVTLSYSIGILDSTNPTAGDRTGLSILGTYQQASDDQNFYAVVGGDGQYQSYSPNPAAATVSGKFTGLYSVGGNVNSGSVDSLLTGLFGLELNNNGPYSYNVAVDFQYALQAAAHGEFASTNILFDYWDEGGSNSGFDYVSAEAFSGDPDDQQSAADTATFHFGLAAGATRQLYAQAGISSHLESADASPVPLPGAVWPFLSGASASLGLAGRRQRAEGARKA</sequence>
<evidence type="ECO:0000313" key="2">
    <source>
        <dbReference type="Proteomes" id="UP000077628"/>
    </source>
</evidence>
<comment type="caution">
    <text evidence="1">The sequence shown here is derived from an EMBL/GenBank/DDBJ whole genome shotgun (WGS) entry which is preliminary data.</text>
</comment>
<dbReference type="Proteomes" id="UP000077628">
    <property type="component" value="Unassembled WGS sequence"/>
</dbReference>
<organism evidence="1 2">
    <name type="scientific">Methylomonas koyamae</name>
    <dbReference type="NCBI Taxonomy" id="702114"/>
    <lineage>
        <taxon>Bacteria</taxon>
        <taxon>Pseudomonadati</taxon>
        <taxon>Pseudomonadota</taxon>
        <taxon>Gammaproteobacteria</taxon>
        <taxon>Methylococcales</taxon>
        <taxon>Methylococcaceae</taxon>
        <taxon>Methylomonas</taxon>
    </lineage>
</organism>
<reference evidence="2" key="1">
    <citation type="submission" date="2016-03" db="EMBL/GenBank/DDBJ databases">
        <authorList>
            <person name="Heylen K."/>
            <person name="De Vos P."/>
            <person name="Vekeman B."/>
        </authorList>
    </citation>
    <scope>NUCLEOTIDE SEQUENCE [LARGE SCALE GENOMIC DNA]</scope>
    <source>
        <strain evidence="2">R-45383</strain>
    </source>
</reference>
<dbReference type="EMBL" id="LUUK01000085">
    <property type="protein sequence ID" value="OAI22001.1"/>
    <property type="molecule type" value="Genomic_DNA"/>
</dbReference>